<dbReference type="InterPro" id="IPR002109">
    <property type="entry name" value="Glutaredoxin"/>
</dbReference>
<sequence length="87" mass="9940">MGFEFDGEDMNVMIYTKSGCPNCITAKRLLQAHGLQYEEMNLDDEFRMAEFNLLYPDVRQMPQIFINRQRVGGLAGLLSALKQMGMS</sequence>
<dbReference type="Gene3D" id="3.40.30.10">
    <property type="entry name" value="Glutaredoxin"/>
    <property type="match status" value="1"/>
</dbReference>
<gene>
    <name evidence="2" type="ORF">UFOVP236_76</name>
</gene>
<evidence type="ECO:0000313" key="2">
    <source>
        <dbReference type="EMBL" id="CAB5220478.1"/>
    </source>
</evidence>
<protein>
    <submittedName>
        <fullName evidence="2">GrxC Glutaredoxin and related proteins</fullName>
    </submittedName>
</protein>
<dbReference type="EMBL" id="LR798284">
    <property type="protein sequence ID" value="CAB5220478.1"/>
    <property type="molecule type" value="Genomic_DNA"/>
</dbReference>
<feature type="domain" description="Glutaredoxin" evidence="1">
    <location>
        <begin position="12"/>
        <end position="70"/>
    </location>
</feature>
<dbReference type="InterPro" id="IPR051548">
    <property type="entry name" value="Grx-like_ET"/>
</dbReference>
<dbReference type="PRINTS" id="PR00160">
    <property type="entry name" value="GLUTAREDOXIN"/>
</dbReference>
<dbReference type="SUPFAM" id="SSF52833">
    <property type="entry name" value="Thioredoxin-like"/>
    <property type="match status" value="1"/>
</dbReference>
<dbReference type="PANTHER" id="PTHR34386">
    <property type="entry name" value="GLUTAREDOXIN"/>
    <property type="match status" value="1"/>
</dbReference>
<dbReference type="Pfam" id="PF00462">
    <property type="entry name" value="Glutaredoxin"/>
    <property type="match status" value="1"/>
</dbReference>
<proteinExistence type="predicted"/>
<dbReference type="InterPro" id="IPR036249">
    <property type="entry name" value="Thioredoxin-like_sf"/>
</dbReference>
<dbReference type="InterPro" id="IPR014025">
    <property type="entry name" value="Glutaredoxin_subgr"/>
</dbReference>
<evidence type="ECO:0000259" key="1">
    <source>
        <dbReference type="Pfam" id="PF00462"/>
    </source>
</evidence>
<accession>A0A6J7WUG5</accession>
<reference evidence="2" key="1">
    <citation type="submission" date="2020-05" db="EMBL/GenBank/DDBJ databases">
        <authorList>
            <person name="Chiriac C."/>
            <person name="Salcher M."/>
            <person name="Ghai R."/>
            <person name="Kavagutti S V."/>
        </authorList>
    </citation>
    <scope>NUCLEOTIDE SEQUENCE</scope>
</reference>
<dbReference type="PROSITE" id="PS51354">
    <property type="entry name" value="GLUTAREDOXIN_2"/>
    <property type="match status" value="1"/>
</dbReference>
<organism evidence="2">
    <name type="scientific">uncultured Caudovirales phage</name>
    <dbReference type="NCBI Taxonomy" id="2100421"/>
    <lineage>
        <taxon>Viruses</taxon>
        <taxon>Duplodnaviria</taxon>
        <taxon>Heunggongvirae</taxon>
        <taxon>Uroviricota</taxon>
        <taxon>Caudoviricetes</taxon>
        <taxon>Peduoviridae</taxon>
        <taxon>Maltschvirus</taxon>
        <taxon>Maltschvirus maltsch</taxon>
    </lineage>
</organism>
<dbReference type="GO" id="GO:0009055">
    <property type="term" value="F:electron transfer activity"/>
    <property type="evidence" value="ECO:0007669"/>
    <property type="project" value="TreeGrafter"/>
</dbReference>
<dbReference type="PANTHER" id="PTHR34386:SF1">
    <property type="entry name" value="GLUTAREDOXIN-LIKE PROTEIN NRDH"/>
    <property type="match status" value="1"/>
</dbReference>
<name>A0A6J7WUG5_9CAUD</name>